<protein>
    <submittedName>
        <fullName evidence="1">Uncharacterized protein</fullName>
    </submittedName>
</protein>
<reference evidence="1 2" key="1">
    <citation type="submission" date="2016-08" db="EMBL/GenBank/DDBJ databases">
        <title>Complete genome sequence of Bacillus muralis G25-68, a strain with toxicity to nematodes.</title>
        <authorList>
            <person name="Zheng Z."/>
        </authorList>
    </citation>
    <scope>NUCLEOTIDE SEQUENCE [LARGE SCALE GENOMIC DNA]</scope>
    <source>
        <strain evidence="1 2">G25-68</strain>
    </source>
</reference>
<gene>
    <name evidence="1" type="ORF">ABE28_009165</name>
</gene>
<evidence type="ECO:0000313" key="1">
    <source>
        <dbReference type="EMBL" id="AOH54520.1"/>
    </source>
</evidence>
<accession>A0A1B3XMV9</accession>
<keyword evidence="2" id="KW-1185">Reference proteome</keyword>
<dbReference type="EMBL" id="CP017080">
    <property type="protein sequence ID" value="AOH54520.1"/>
    <property type="molecule type" value="Genomic_DNA"/>
</dbReference>
<dbReference type="RefSeq" id="WP_064465777.1">
    <property type="nucleotide sequence ID" value="NZ_CP017080.1"/>
</dbReference>
<dbReference type="KEGG" id="bmur:ABE28_009165"/>
<name>A0A1B3XMV9_9BACI</name>
<evidence type="ECO:0000313" key="2">
    <source>
        <dbReference type="Proteomes" id="UP000077926"/>
    </source>
</evidence>
<dbReference type="AlphaFoldDB" id="A0A1B3XMV9"/>
<sequence length="80" mass="9210">MTSPWLHNNKLQVSLVNAEDNSYLVYYTLVGSVIPVLVEEVETGKKIKFEEVRTEIESTRSERELDNAVRLMIRKLKGSN</sequence>
<dbReference type="Proteomes" id="UP000077926">
    <property type="component" value="Chromosome"/>
</dbReference>
<proteinExistence type="predicted"/>
<organism evidence="1 2">
    <name type="scientific">Peribacillus muralis</name>
    <dbReference type="NCBI Taxonomy" id="264697"/>
    <lineage>
        <taxon>Bacteria</taxon>
        <taxon>Bacillati</taxon>
        <taxon>Bacillota</taxon>
        <taxon>Bacilli</taxon>
        <taxon>Bacillales</taxon>
        <taxon>Bacillaceae</taxon>
        <taxon>Peribacillus</taxon>
    </lineage>
</organism>